<protein>
    <submittedName>
        <fullName evidence="3">Uncharacterized protein</fullName>
    </submittedName>
</protein>
<name>A0A8H7SJB0_9FUNG</name>
<dbReference type="EMBL" id="JAEPRE010000181">
    <property type="protein sequence ID" value="KAG2230845.1"/>
    <property type="molecule type" value="Genomic_DNA"/>
</dbReference>
<sequence length="274" mass="30243">MEEFATTLRTCYVCHKTFHTVRKLSQHRIRNVSCKTLAEINEKTKMSKNNPLRDNPLRDNMPAASPPVDSPPVDSPPAAIPPKDNAPVADPSKDNASVADPPKDNAPIPNQPVANQSRTTSPRDNAPVADPVENNVPRVRQSKIPAAPGLPATPDNPQEPGLERIVIDPGAARECLLAPIEIEGYSLNYITLRANFFETLETEKVLPDQRSTAVIKLARTISQEQRSFENTLKRYLALLVVALLDGSYIFFRSFSIASLILAFVYCCMGEYIPQ</sequence>
<keyword evidence="2" id="KW-0472">Membrane</keyword>
<accession>A0A8H7SJB0</accession>
<evidence type="ECO:0000313" key="3">
    <source>
        <dbReference type="EMBL" id="KAG2230845.1"/>
    </source>
</evidence>
<keyword evidence="2" id="KW-0812">Transmembrane</keyword>
<keyword evidence="2" id="KW-1133">Transmembrane helix</keyword>
<keyword evidence="4" id="KW-1185">Reference proteome</keyword>
<gene>
    <name evidence="3" type="ORF">INT48_003998</name>
</gene>
<dbReference type="Proteomes" id="UP000613177">
    <property type="component" value="Unassembled WGS sequence"/>
</dbReference>
<proteinExistence type="predicted"/>
<feature type="compositionally biased region" description="Polar residues" evidence="1">
    <location>
        <begin position="112"/>
        <end position="123"/>
    </location>
</feature>
<dbReference type="AlphaFoldDB" id="A0A8H7SJB0"/>
<reference evidence="3" key="1">
    <citation type="submission" date="2021-01" db="EMBL/GenBank/DDBJ databases">
        <title>Metabolic potential, ecology and presence of endohyphal bacteria is reflected in genomic diversity of Mucoromycotina.</title>
        <authorList>
            <person name="Muszewska A."/>
            <person name="Okrasinska A."/>
            <person name="Steczkiewicz K."/>
            <person name="Drgas O."/>
            <person name="Orlowska M."/>
            <person name="Perlinska-Lenart U."/>
            <person name="Aleksandrzak-Piekarczyk T."/>
            <person name="Szatraj K."/>
            <person name="Zielenkiewicz U."/>
            <person name="Pilsyk S."/>
            <person name="Malc E."/>
            <person name="Mieczkowski P."/>
            <person name="Kruszewska J.S."/>
            <person name="Biernat P."/>
            <person name="Pawlowska J."/>
        </authorList>
    </citation>
    <scope>NUCLEOTIDE SEQUENCE</scope>
    <source>
        <strain evidence="3">WA0000018081</strain>
    </source>
</reference>
<evidence type="ECO:0000256" key="2">
    <source>
        <dbReference type="SAM" id="Phobius"/>
    </source>
</evidence>
<feature type="compositionally biased region" description="Pro residues" evidence="1">
    <location>
        <begin position="64"/>
        <end position="80"/>
    </location>
</feature>
<evidence type="ECO:0000256" key="1">
    <source>
        <dbReference type="SAM" id="MobiDB-lite"/>
    </source>
</evidence>
<evidence type="ECO:0000313" key="4">
    <source>
        <dbReference type="Proteomes" id="UP000613177"/>
    </source>
</evidence>
<feature type="transmembrane region" description="Helical" evidence="2">
    <location>
        <begin position="235"/>
        <end position="265"/>
    </location>
</feature>
<comment type="caution">
    <text evidence="3">The sequence shown here is derived from an EMBL/GenBank/DDBJ whole genome shotgun (WGS) entry which is preliminary data.</text>
</comment>
<organism evidence="3 4">
    <name type="scientific">Thamnidium elegans</name>
    <dbReference type="NCBI Taxonomy" id="101142"/>
    <lineage>
        <taxon>Eukaryota</taxon>
        <taxon>Fungi</taxon>
        <taxon>Fungi incertae sedis</taxon>
        <taxon>Mucoromycota</taxon>
        <taxon>Mucoromycotina</taxon>
        <taxon>Mucoromycetes</taxon>
        <taxon>Mucorales</taxon>
        <taxon>Mucorineae</taxon>
        <taxon>Mucoraceae</taxon>
        <taxon>Thamnidium</taxon>
    </lineage>
</organism>
<feature type="region of interest" description="Disordered" evidence="1">
    <location>
        <begin position="45"/>
        <end position="137"/>
    </location>
</feature>